<evidence type="ECO:0000313" key="1">
    <source>
        <dbReference type="EMBL" id="UYM16260.1"/>
    </source>
</evidence>
<protein>
    <submittedName>
        <fullName evidence="1">DUF3768 domain-containing protein</fullName>
    </submittedName>
</protein>
<dbReference type="InterPro" id="IPR022243">
    <property type="entry name" value="DUF3768"/>
</dbReference>
<sequence>MYEIATLNDAVRQSLISLEVKNSLALIQCRYEIMMTAHLQHTIEDKVGLLKAIAEFNHFNEENDPYGEHDFFRFKFEEEWIIARFDYYAPDMEHGSEDTTDLSKTVRILTIMLACDY</sequence>
<reference evidence="1" key="1">
    <citation type="submission" date="2022-10" db="EMBL/GenBank/DDBJ databases">
        <title>Completed Genome Sequence of two octocoral isolated bacterium, Endozoicomonas euniceicola EF212T and Endozoicomonas gorgoniicola PS125T.</title>
        <authorList>
            <person name="Chiou Y.-J."/>
            <person name="Chen Y.-H."/>
        </authorList>
    </citation>
    <scope>NUCLEOTIDE SEQUENCE</scope>
    <source>
        <strain evidence="1">EF212</strain>
    </source>
</reference>
<dbReference type="EMBL" id="CP103300">
    <property type="protein sequence ID" value="UYM16260.1"/>
    <property type="molecule type" value="Genomic_DNA"/>
</dbReference>
<dbReference type="RefSeq" id="WP_262598561.1">
    <property type="nucleotide sequence ID" value="NZ_CP103300.1"/>
</dbReference>
<evidence type="ECO:0000313" key="2">
    <source>
        <dbReference type="Proteomes" id="UP001163255"/>
    </source>
</evidence>
<keyword evidence="2" id="KW-1185">Reference proteome</keyword>
<accession>A0ABY6GU87</accession>
<organism evidence="1 2">
    <name type="scientific">Endozoicomonas euniceicola</name>
    <dbReference type="NCBI Taxonomy" id="1234143"/>
    <lineage>
        <taxon>Bacteria</taxon>
        <taxon>Pseudomonadati</taxon>
        <taxon>Pseudomonadota</taxon>
        <taxon>Gammaproteobacteria</taxon>
        <taxon>Oceanospirillales</taxon>
        <taxon>Endozoicomonadaceae</taxon>
        <taxon>Endozoicomonas</taxon>
    </lineage>
</organism>
<name>A0ABY6GU87_9GAMM</name>
<dbReference type="Pfam" id="PF12599">
    <property type="entry name" value="DUF3768"/>
    <property type="match status" value="1"/>
</dbReference>
<proteinExistence type="predicted"/>
<dbReference type="Proteomes" id="UP001163255">
    <property type="component" value="Chromosome"/>
</dbReference>
<gene>
    <name evidence="1" type="ORF">NX720_26275</name>
</gene>